<evidence type="ECO:0000256" key="16">
    <source>
        <dbReference type="ARBA" id="ARBA00023136"/>
    </source>
</evidence>
<dbReference type="EMBL" id="CP006954">
    <property type="protein sequence ID" value="AHG81298.1"/>
    <property type="molecule type" value="Genomic_DNA"/>
</dbReference>
<evidence type="ECO:0000256" key="6">
    <source>
        <dbReference type="ARBA" id="ARBA00022525"/>
    </source>
</evidence>
<evidence type="ECO:0000256" key="10">
    <source>
        <dbReference type="ARBA" id="ARBA00022737"/>
    </source>
</evidence>
<evidence type="ECO:0000256" key="2">
    <source>
        <dbReference type="ARBA" id="ARBA00004613"/>
    </source>
</evidence>
<dbReference type="PRINTS" id="PR00313">
    <property type="entry name" value="CABNDNGRPT"/>
</dbReference>
<keyword evidence="6" id="KW-0964">Secreted</keyword>
<comment type="subcellular location">
    <subcellularLocation>
        <location evidence="1">Host cell membrane</location>
        <topology evidence="1">Multi-pass membrane protein</topology>
    </subcellularLocation>
    <subcellularLocation>
        <location evidence="2">Secreted</location>
    </subcellularLocation>
</comment>
<organism evidence="20 21">
    <name type="scientific">Bibersteinia trehalosi USDA-ARS-USMARC-188</name>
    <dbReference type="NCBI Taxonomy" id="1263829"/>
    <lineage>
        <taxon>Bacteria</taxon>
        <taxon>Pseudomonadati</taxon>
        <taxon>Pseudomonadota</taxon>
        <taxon>Gammaproteobacteria</taxon>
        <taxon>Pasteurellales</taxon>
        <taxon>Pasteurellaceae</taxon>
        <taxon>Bibersteinia</taxon>
    </lineage>
</organism>
<dbReference type="InterPro" id="IPR018511">
    <property type="entry name" value="Hemolysin-typ_Ca-bd_CS"/>
</dbReference>
<reference evidence="20 21" key="1">
    <citation type="journal article" date="2014" name="Genome Announc.">
        <title>Complete Closed Genome Sequences of Three Bibersteinia trehalosi Nasopharyngeal Isolates from Cattle with Shipping Fever.</title>
        <authorList>
            <person name="Harhay G.P."/>
            <person name="McVey D.S."/>
            <person name="Koren S."/>
            <person name="Phillippy A.M."/>
            <person name="Bono J."/>
            <person name="Harhay D.M."/>
            <person name="Clawson M.L."/>
            <person name="Heaton M.P."/>
            <person name="Chitko-McKown C.G."/>
            <person name="Korlach J."/>
            <person name="Smith T.P."/>
        </authorList>
    </citation>
    <scope>NUCLEOTIDE SEQUENCE [LARGE SCALE GENOMIC DNA]</scope>
    <source>
        <strain evidence="20 21">USDA-ARS-USMARC-188</strain>
    </source>
</reference>
<dbReference type="PANTHER" id="PTHR38340">
    <property type="entry name" value="S-LAYER PROTEIN"/>
    <property type="match status" value="1"/>
</dbReference>
<evidence type="ECO:0000256" key="13">
    <source>
        <dbReference type="ARBA" id="ARBA00022870"/>
    </source>
</evidence>
<proteinExistence type="inferred from homology"/>
<dbReference type="Pfam" id="PF08339">
    <property type="entry name" value="RTX_C"/>
    <property type="match status" value="1"/>
</dbReference>
<dbReference type="RefSeq" id="WP_015433040.1">
    <property type="nucleotide sequence ID" value="NZ_CP006954.1"/>
</dbReference>
<evidence type="ECO:0000256" key="11">
    <source>
        <dbReference type="ARBA" id="ARBA00022837"/>
    </source>
</evidence>
<keyword evidence="8" id="KW-0812">Transmembrane</keyword>
<evidence type="ECO:0000256" key="12">
    <source>
        <dbReference type="ARBA" id="ARBA00022852"/>
    </source>
</evidence>
<dbReference type="Proteomes" id="UP000019091">
    <property type="component" value="Chromosome"/>
</dbReference>
<dbReference type="AlphaFoldDB" id="A0A4V7I8E2"/>
<dbReference type="InterPro" id="IPR003995">
    <property type="entry name" value="RTX_toxin_determinant-A"/>
</dbReference>
<gene>
    <name evidence="20" type="ORF">F542_5800</name>
</gene>
<dbReference type="PRINTS" id="PR01488">
    <property type="entry name" value="RTXTOXINA"/>
</dbReference>
<evidence type="ECO:0000256" key="3">
    <source>
        <dbReference type="ARBA" id="ARBA00005918"/>
    </source>
</evidence>
<evidence type="ECO:0000256" key="17">
    <source>
        <dbReference type="ARBA" id="ARBA00023288"/>
    </source>
</evidence>
<keyword evidence="9" id="KW-0354">Hemolysis</keyword>
<evidence type="ECO:0000256" key="9">
    <source>
        <dbReference type="ARBA" id="ARBA00022735"/>
    </source>
</evidence>
<evidence type="ECO:0000313" key="20">
    <source>
        <dbReference type="EMBL" id="AHG81298.1"/>
    </source>
</evidence>
<evidence type="ECO:0000313" key="21">
    <source>
        <dbReference type="Proteomes" id="UP000019091"/>
    </source>
</evidence>
<dbReference type="GO" id="GO:0031640">
    <property type="term" value="P:killing of cells of another organism"/>
    <property type="evidence" value="ECO:0007669"/>
    <property type="project" value="UniProtKB-KW"/>
</dbReference>
<evidence type="ECO:0000256" key="7">
    <source>
        <dbReference type="ARBA" id="ARBA00022656"/>
    </source>
</evidence>
<comment type="similarity">
    <text evidence="3">Belongs to the RTX prokaryotic toxin (TC 1.C.11) family.</text>
</comment>
<keyword evidence="11" id="KW-0106">Calcium</keyword>
<keyword evidence="5" id="KW-1032">Host cell membrane</keyword>
<dbReference type="OrthoDB" id="5664974at2"/>
<dbReference type="SUPFAM" id="SSF51120">
    <property type="entry name" value="beta-Roll"/>
    <property type="match status" value="1"/>
</dbReference>
<dbReference type="Gene3D" id="2.150.10.10">
    <property type="entry name" value="Serralysin-like metalloprotease, C-terminal"/>
    <property type="match status" value="1"/>
</dbReference>
<sequence>MGTKLTLSTLSNGIRSTLTATRGGLNRAGQSLTQAGQTLKNGAKKIILYIPKDYKYDSGSGNGLQDLVKAAEELGIEVQKEEGNDIAKAQTSLGTIQNVLGLTERGIVLSAPQLDKLLQKNKVGQALGSSESIAQNFSQAKTVLSGVQSILGSVLAGMDLDEALQNESDQLTLAKAGLELTNSLIENIANSVQTLDAFSEQISQFGSKLQNVKGLGALGDKLKNIGGLDKAGLGLDVISGLLSGATAALVLADKDASTAKKVGAGFELANQVVGNITKAVSSYILAQRVAAGLSSTGPVAALIASTVALAISPLSFAGIADKFDRAKSLENYAERFKKLGYEGDSLLAEYQHGTGTIDASVTAINTALAAIAGGVSAAAAGSVVASPIALLVSGITGVISTILQYSKQAMFEHVANKIHNKIVEWEKNNGGKNYFENGYDARYLANLQDNMKFLLNLNKELQAERVIAITQQQWDSNIGDLAGISRLGEKVLSGKAYVDAFEEGQHLKADKLVQLDSAKGIIDVSNTGEAKTQHILFRTPLLTPGTEKRERVQTGKYEYITKLHINRVDSWQIKDGAASSTFDLTNVVQRIGVELDHAENVIKTKETKIVATLGDGDDNVFVGSGTTEIDGGEGYDRVHYSRGNYGALTIDATKETEQGSYTVNRFVESGKALHEVTSTHTALVGNREEKIEYRHSNNQHHAGYYTKDTLKAVEEIIGTSHNDIFKGSKFNDAFNGGDGVDTIDGNDGNDRLFGGKGDDIIDGGNGDDFIDGGKGNDLLHGGKGDDIFVHRQGDGNDSITESEGNDKLSFSDSNLKDLTFEKVNHHLVITNTKQEKVTIQNWFREAEFAKTIQNYVATRDDKIEEIIGQNGERITSKQVDELIEKGNGKIAQSELTKVVDNYQLLKYSRDASNSLDKLISSASAFTSSNDSRNVLASPTSMLDPSLSSIQFARAA</sequence>
<dbReference type="GO" id="GO:0015267">
    <property type="term" value="F:channel activity"/>
    <property type="evidence" value="ECO:0007669"/>
    <property type="project" value="InterPro"/>
</dbReference>
<dbReference type="KEGG" id="btre:F542_5800"/>
<dbReference type="FunFam" id="2.150.10.10:FF:000002">
    <property type="entry name" value="Leukotoxin"/>
    <property type="match status" value="1"/>
</dbReference>
<evidence type="ECO:0000259" key="19">
    <source>
        <dbReference type="Pfam" id="PF08339"/>
    </source>
</evidence>
<dbReference type="PROSITE" id="PS00330">
    <property type="entry name" value="HEMOLYSIN_CALCIUM"/>
    <property type="match status" value="3"/>
</dbReference>
<evidence type="ECO:0000256" key="4">
    <source>
        <dbReference type="ARBA" id="ARBA00019645"/>
    </source>
</evidence>
<name>A0A4V7I8E2_BIBTR</name>
<evidence type="ECO:0000256" key="5">
    <source>
        <dbReference type="ARBA" id="ARBA00022511"/>
    </source>
</evidence>
<dbReference type="GO" id="GO:0005509">
    <property type="term" value="F:calcium ion binding"/>
    <property type="evidence" value="ECO:0007669"/>
    <property type="project" value="InterPro"/>
</dbReference>
<evidence type="ECO:0000256" key="14">
    <source>
        <dbReference type="ARBA" id="ARBA00022989"/>
    </source>
</evidence>
<keyword evidence="10" id="KW-0677">Repeat</keyword>
<dbReference type="InterPro" id="IPR011049">
    <property type="entry name" value="Serralysin-like_metalloprot_C"/>
</dbReference>
<dbReference type="InterPro" id="IPR050557">
    <property type="entry name" value="RTX_toxin/Mannuronan_C5-epim"/>
</dbReference>
<dbReference type="GO" id="GO:0090729">
    <property type="term" value="F:toxin activity"/>
    <property type="evidence" value="ECO:0007669"/>
    <property type="project" value="UniProtKB-KW"/>
</dbReference>
<feature type="domain" description="RTX pore-forming" evidence="18">
    <location>
        <begin position="285"/>
        <end position="591"/>
    </location>
</feature>
<evidence type="ECO:0000256" key="8">
    <source>
        <dbReference type="ARBA" id="ARBA00022692"/>
    </source>
</evidence>
<keyword evidence="15" id="KW-0843">Virulence</keyword>
<keyword evidence="17" id="KW-0449">Lipoprotein</keyword>
<evidence type="ECO:0000256" key="1">
    <source>
        <dbReference type="ARBA" id="ARBA00004598"/>
    </source>
</evidence>
<dbReference type="PANTHER" id="PTHR38340:SF1">
    <property type="entry name" value="S-LAYER PROTEIN"/>
    <property type="match status" value="1"/>
</dbReference>
<dbReference type="InterPro" id="IPR001343">
    <property type="entry name" value="Hemolysn_Ca-bd"/>
</dbReference>
<keyword evidence="7" id="KW-0800">Toxin</keyword>
<keyword evidence="14" id="KW-1133">Transmembrane helix</keyword>
<keyword evidence="13" id="KW-1043">Host membrane</keyword>
<dbReference type="NCBIfam" id="NF033943">
    <property type="entry name" value="RTX_toxin"/>
    <property type="match status" value="1"/>
</dbReference>
<dbReference type="Pfam" id="PF00353">
    <property type="entry name" value="HemolysinCabind"/>
    <property type="match status" value="2"/>
</dbReference>
<keyword evidence="12" id="KW-0204">Cytolysis</keyword>
<accession>A0A4V7I8E2</accession>
<protein>
    <recommendedName>
        <fullName evidence="4">Leukotoxin</fullName>
    </recommendedName>
</protein>
<evidence type="ECO:0000259" key="18">
    <source>
        <dbReference type="Pfam" id="PF02382"/>
    </source>
</evidence>
<feature type="domain" description="RTX C-terminal" evidence="19">
    <location>
        <begin position="810"/>
        <end position="933"/>
    </location>
</feature>
<dbReference type="InterPro" id="IPR018504">
    <property type="entry name" value="RTX_pore_form"/>
</dbReference>
<dbReference type="GO" id="GO:0020002">
    <property type="term" value="C:host cell plasma membrane"/>
    <property type="evidence" value="ECO:0007669"/>
    <property type="project" value="UniProtKB-SubCell"/>
</dbReference>
<dbReference type="Pfam" id="PF02382">
    <property type="entry name" value="RTX"/>
    <property type="match status" value="1"/>
</dbReference>
<keyword evidence="16" id="KW-0472">Membrane</keyword>
<dbReference type="InterPro" id="IPR013550">
    <property type="entry name" value="RTX_C"/>
</dbReference>
<dbReference type="GO" id="GO:0005576">
    <property type="term" value="C:extracellular region"/>
    <property type="evidence" value="ECO:0007669"/>
    <property type="project" value="UniProtKB-SubCell"/>
</dbReference>
<evidence type="ECO:0000256" key="15">
    <source>
        <dbReference type="ARBA" id="ARBA00023026"/>
    </source>
</evidence>